<keyword evidence="8" id="KW-1185">Reference proteome</keyword>
<evidence type="ECO:0000256" key="5">
    <source>
        <dbReference type="ARBA" id="ARBA00023236"/>
    </source>
</evidence>
<dbReference type="InterPro" id="IPR001126">
    <property type="entry name" value="UmuC"/>
</dbReference>
<comment type="similarity">
    <text evidence="1">Belongs to the DNA polymerase type-Y family.</text>
</comment>
<dbReference type="SUPFAM" id="SSF56672">
    <property type="entry name" value="DNA/RNA polymerases"/>
    <property type="match status" value="1"/>
</dbReference>
<dbReference type="InterPro" id="IPR017961">
    <property type="entry name" value="DNA_pol_Y-fam_little_finger"/>
</dbReference>
<dbReference type="PANTHER" id="PTHR11076:SF34">
    <property type="entry name" value="PROTEIN UMUC"/>
    <property type="match status" value="1"/>
</dbReference>
<dbReference type="EMBL" id="JBHSAS010000010">
    <property type="protein sequence ID" value="MFC4028506.1"/>
    <property type="molecule type" value="Genomic_DNA"/>
</dbReference>
<sequence length="418" mass="47815">MFALIDCNNFYASCERVFNPSLRDKPVVVLSNNDGCVIARSNEAKALGIPMGAPAFQYEELFIRHNIHVFSSNYTLYGDMSNRVMEMLSQFTPEIEIYSIDESFLKFYGFELYDLQELGADIIQKVYKSTGIPISIGLAPTKSLAKVANKIAKKFPERTGGVYVLDTSDKIKKALRWTKIGDVWGIGRQYEKRLLAIKVFNAWQFIQLPHEYVRKEFSVVGLRLYRDLSGESTLDFEVVRSKKNIAVTRSFEKMYTQFSDLKERIATYAAKAAFKLRKQDSCCSMIHVFLITNKFRTDLNQYKASRAVSLSFPTNSTIVLTKAAIYGLKSIYKAGYQYKKAGVIIMGISPQSNRQLALFTNENPKHQQLMKTIDVLNRTQNGKLKFAGQDIGRTWKMKQERLSPRFTSRLDEIIKVKV</sequence>
<dbReference type="PANTHER" id="PTHR11076">
    <property type="entry name" value="DNA REPAIR POLYMERASE UMUC / TRANSFERASE FAMILY MEMBER"/>
    <property type="match status" value="1"/>
</dbReference>
<dbReference type="Gene3D" id="3.30.70.270">
    <property type="match status" value="1"/>
</dbReference>
<dbReference type="InterPro" id="IPR043502">
    <property type="entry name" value="DNA/RNA_pol_sf"/>
</dbReference>
<dbReference type="CDD" id="cd01700">
    <property type="entry name" value="PolY_Pol_V_umuC"/>
    <property type="match status" value="1"/>
</dbReference>
<proteinExistence type="inferred from homology"/>
<evidence type="ECO:0000313" key="7">
    <source>
        <dbReference type="EMBL" id="MFC4028506.1"/>
    </source>
</evidence>
<dbReference type="RefSeq" id="WP_290232490.1">
    <property type="nucleotide sequence ID" value="NZ_JAUFPZ010000002.1"/>
</dbReference>
<keyword evidence="5" id="KW-0742">SOS response</keyword>
<evidence type="ECO:0000256" key="2">
    <source>
        <dbReference type="ARBA" id="ARBA00022763"/>
    </source>
</evidence>
<evidence type="ECO:0000256" key="3">
    <source>
        <dbReference type="ARBA" id="ARBA00023199"/>
    </source>
</evidence>
<keyword evidence="3" id="KW-0741">SOS mutagenesis</keyword>
<evidence type="ECO:0000256" key="4">
    <source>
        <dbReference type="ARBA" id="ARBA00023204"/>
    </source>
</evidence>
<name>A0ABV8HAZ8_9FLAO</name>
<dbReference type="InterPro" id="IPR036775">
    <property type="entry name" value="DNA_pol_Y-fam_lit_finger_sf"/>
</dbReference>
<dbReference type="Pfam" id="PF00817">
    <property type="entry name" value="IMS"/>
    <property type="match status" value="1"/>
</dbReference>
<dbReference type="InterPro" id="IPR025188">
    <property type="entry name" value="DUF4113"/>
</dbReference>
<accession>A0ABV8HAZ8</accession>
<dbReference type="Pfam" id="PF13438">
    <property type="entry name" value="DUF4113"/>
    <property type="match status" value="1"/>
</dbReference>
<comment type="caution">
    <text evidence="7">The sequence shown here is derived from an EMBL/GenBank/DDBJ whole genome shotgun (WGS) entry which is preliminary data.</text>
</comment>
<dbReference type="Pfam" id="PF11799">
    <property type="entry name" value="IMS_C"/>
    <property type="match status" value="1"/>
</dbReference>
<feature type="domain" description="UmuC" evidence="6">
    <location>
        <begin position="2"/>
        <end position="187"/>
    </location>
</feature>
<dbReference type="PROSITE" id="PS50173">
    <property type="entry name" value="UMUC"/>
    <property type="match status" value="1"/>
</dbReference>
<dbReference type="Proteomes" id="UP001595793">
    <property type="component" value="Unassembled WGS sequence"/>
</dbReference>
<gene>
    <name evidence="7" type="ORF">ACFOS1_13905</name>
</gene>
<dbReference type="InterPro" id="IPR043128">
    <property type="entry name" value="Rev_trsase/Diguanyl_cyclase"/>
</dbReference>
<dbReference type="InterPro" id="IPR050116">
    <property type="entry name" value="DNA_polymerase-Y"/>
</dbReference>
<organism evidence="7 8">
    <name type="scientific">Zunongwangia endophytica</name>
    <dbReference type="NCBI Taxonomy" id="1808945"/>
    <lineage>
        <taxon>Bacteria</taxon>
        <taxon>Pseudomonadati</taxon>
        <taxon>Bacteroidota</taxon>
        <taxon>Flavobacteriia</taxon>
        <taxon>Flavobacteriales</taxon>
        <taxon>Flavobacteriaceae</taxon>
        <taxon>Zunongwangia</taxon>
    </lineage>
</organism>
<evidence type="ECO:0000313" key="8">
    <source>
        <dbReference type="Proteomes" id="UP001595793"/>
    </source>
</evidence>
<evidence type="ECO:0000256" key="1">
    <source>
        <dbReference type="ARBA" id="ARBA00010945"/>
    </source>
</evidence>
<keyword evidence="2" id="KW-0227">DNA damage</keyword>
<protein>
    <submittedName>
        <fullName evidence="7">Y-family DNA polymerase</fullName>
    </submittedName>
</protein>
<dbReference type="Gene3D" id="3.40.1170.60">
    <property type="match status" value="1"/>
</dbReference>
<evidence type="ECO:0000259" key="6">
    <source>
        <dbReference type="PROSITE" id="PS50173"/>
    </source>
</evidence>
<dbReference type="SUPFAM" id="SSF100879">
    <property type="entry name" value="Lesion bypass DNA polymerase (Y-family), little finger domain"/>
    <property type="match status" value="1"/>
</dbReference>
<reference evidence="8" key="1">
    <citation type="journal article" date="2019" name="Int. J. Syst. Evol. Microbiol.">
        <title>The Global Catalogue of Microorganisms (GCM) 10K type strain sequencing project: providing services to taxonomists for standard genome sequencing and annotation.</title>
        <authorList>
            <consortium name="The Broad Institute Genomics Platform"/>
            <consortium name="The Broad Institute Genome Sequencing Center for Infectious Disease"/>
            <person name="Wu L."/>
            <person name="Ma J."/>
        </authorList>
    </citation>
    <scope>NUCLEOTIDE SEQUENCE [LARGE SCALE GENOMIC DNA]</scope>
    <source>
        <strain evidence="8">CECT 9128</strain>
    </source>
</reference>
<keyword evidence="4" id="KW-0234">DNA repair</keyword>